<keyword evidence="2" id="KW-0378">Hydrolase</keyword>
<dbReference type="Gene3D" id="1.10.101.10">
    <property type="entry name" value="PGBD-like superfamily/PGBD"/>
    <property type="match status" value="2"/>
</dbReference>
<proteinExistence type="predicted"/>
<dbReference type="RefSeq" id="WP_073023453.1">
    <property type="nucleotide sequence ID" value="NZ_FQZS01000003.1"/>
</dbReference>
<dbReference type="InterPro" id="IPR036365">
    <property type="entry name" value="PGBD-like_sf"/>
</dbReference>
<dbReference type="PANTHER" id="PTHR41533:SF1">
    <property type="entry name" value="L,D-TRANSPEPTIDASE YCBB-RELATED"/>
    <property type="match status" value="1"/>
</dbReference>
<sequence>MRKSKILLFFTVLALFIATPVFGDVLKVGSTGVAVKQLQTKLISLGYLNSSATGYFGNQTKSAVMKFQAKNGLKQDGIAGNQTLNALAKVGTSSTTSVSRGSSSSYTIKDVQTVLKSLGLYTGKIDGIAGSKTKEALKKFQKNNGLVADGILGTKTAQKLFATQQSAATVANRGDADRKEVTYNSASDTKYGELLDWWTEVSEIFYRGAEAQVIDLWTGKSFNVMRTYGSRHADCETLTAEDTKIMKEIYGGSWSWNRRPVIVVTGGRRIAGSMAGMPHAGLDSKPKNVTVSGRSGGYGKGTNLDTIKGNNMDGHFDIHFLNSRTHGTNKVNEAHQKAVKQAAGLL</sequence>
<feature type="domain" description="Peptidoglycan binding-like" evidence="1">
    <location>
        <begin position="32"/>
        <end position="87"/>
    </location>
</feature>
<dbReference type="STRING" id="1122184.SAMN02745176_00133"/>
<dbReference type="GO" id="GO:0016787">
    <property type="term" value="F:hydrolase activity"/>
    <property type="evidence" value="ECO:0007669"/>
    <property type="project" value="UniProtKB-KW"/>
</dbReference>
<dbReference type="InterPro" id="IPR036366">
    <property type="entry name" value="PGBDSf"/>
</dbReference>
<dbReference type="EMBL" id="FQZS01000003">
    <property type="protein sequence ID" value="SHI40393.1"/>
    <property type="molecule type" value="Genomic_DNA"/>
</dbReference>
<dbReference type="OrthoDB" id="529831at2"/>
<dbReference type="SUPFAM" id="SSF47090">
    <property type="entry name" value="PGBD-like"/>
    <property type="match status" value="2"/>
</dbReference>
<name>A0A1M6AVY1_9FIRM</name>
<reference evidence="2 3" key="1">
    <citation type="submission" date="2016-11" db="EMBL/GenBank/DDBJ databases">
        <authorList>
            <person name="Jaros S."/>
            <person name="Januszkiewicz K."/>
            <person name="Wedrychowicz H."/>
        </authorList>
    </citation>
    <scope>NUCLEOTIDE SEQUENCE [LARGE SCALE GENOMIC DNA]</scope>
    <source>
        <strain evidence="2 3">DSM 19022</strain>
    </source>
</reference>
<accession>A0A1M6AVY1</accession>
<feature type="domain" description="Peptidoglycan binding-like" evidence="1">
    <location>
        <begin position="108"/>
        <end position="160"/>
    </location>
</feature>
<organism evidence="2 3">
    <name type="scientific">Lutispora thermophila DSM 19022</name>
    <dbReference type="NCBI Taxonomy" id="1122184"/>
    <lineage>
        <taxon>Bacteria</taxon>
        <taxon>Bacillati</taxon>
        <taxon>Bacillota</taxon>
        <taxon>Clostridia</taxon>
        <taxon>Lutisporales</taxon>
        <taxon>Lutisporaceae</taxon>
        <taxon>Lutispora</taxon>
    </lineage>
</organism>
<dbReference type="InterPro" id="IPR002477">
    <property type="entry name" value="Peptidoglycan-bd-like"/>
</dbReference>
<dbReference type="InterPro" id="IPR052905">
    <property type="entry name" value="LD-transpeptidase_YkuD-like"/>
</dbReference>
<dbReference type="PANTHER" id="PTHR41533">
    <property type="entry name" value="L,D-TRANSPEPTIDASE HI_1667-RELATED"/>
    <property type="match status" value="1"/>
</dbReference>
<evidence type="ECO:0000313" key="2">
    <source>
        <dbReference type="EMBL" id="SHI40393.1"/>
    </source>
</evidence>
<dbReference type="AlphaFoldDB" id="A0A1M6AVY1"/>
<protein>
    <submittedName>
        <fullName evidence="2">Peptidoglycan-binding (PGRP) domain of peptidoglycan hydrolases-containing protein</fullName>
    </submittedName>
</protein>
<dbReference type="Pfam" id="PF01471">
    <property type="entry name" value="PG_binding_1"/>
    <property type="match status" value="2"/>
</dbReference>
<evidence type="ECO:0000259" key="1">
    <source>
        <dbReference type="Pfam" id="PF01471"/>
    </source>
</evidence>
<gene>
    <name evidence="2" type="ORF">SAMN02745176_00133</name>
</gene>
<keyword evidence="3" id="KW-1185">Reference proteome</keyword>
<dbReference type="Proteomes" id="UP000184442">
    <property type="component" value="Unassembled WGS sequence"/>
</dbReference>
<evidence type="ECO:0000313" key="3">
    <source>
        <dbReference type="Proteomes" id="UP000184442"/>
    </source>
</evidence>